<evidence type="ECO:0000313" key="1">
    <source>
        <dbReference type="EMBL" id="MPN54589.1"/>
    </source>
</evidence>
<name>A0A645IVY4_9ZZZZ</name>
<dbReference type="AlphaFoldDB" id="A0A645IVY4"/>
<comment type="caution">
    <text evidence="1">The sequence shown here is derived from an EMBL/GenBank/DDBJ whole genome shotgun (WGS) entry which is preliminary data.</text>
</comment>
<organism evidence="1">
    <name type="scientific">bioreactor metagenome</name>
    <dbReference type="NCBI Taxonomy" id="1076179"/>
    <lineage>
        <taxon>unclassified sequences</taxon>
        <taxon>metagenomes</taxon>
        <taxon>ecological metagenomes</taxon>
    </lineage>
</organism>
<protein>
    <submittedName>
        <fullName evidence="1">Uncharacterized protein</fullName>
    </submittedName>
</protein>
<sequence>MKYTGDGGTGWEEVGSPGFSAGDATYTSLAIGSGGTLYVAYRDYVSSSNQKATVMRYIPDTTAPVLTAGGVSRSSDSAATVSFNSNEEGQYYYEVVAEGTAAPVIDTSVPGPACGTGNQTIALISLSAGDWDIYIKVKDDSGNVSNLISMTIPALMAGIPNRQPPPAPPGLT</sequence>
<gene>
    <name evidence="1" type="ORF">SDC9_202260</name>
</gene>
<reference evidence="1" key="1">
    <citation type="submission" date="2019-08" db="EMBL/GenBank/DDBJ databases">
        <authorList>
            <person name="Kucharzyk K."/>
            <person name="Murdoch R.W."/>
            <person name="Higgins S."/>
            <person name="Loffler F."/>
        </authorList>
    </citation>
    <scope>NUCLEOTIDE SEQUENCE</scope>
</reference>
<dbReference type="EMBL" id="VSSQ01122966">
    <property type="protein sequence ID" value="MPN54589.1"/>
    <property type="molecule type" value="Genomic_DNA"/>
</dbReference>
<proteinExistence type="predicted"/>
<accession>A0A645IVY4</accession>